<evidence type="ECO:0000313" key="3">
    <source>
        <dbReference type="Proteomes" id="UP001202328"/>
    </source>
</evidence>
<feature type="non-terminal residue" evidence="2">
    <location>
        <position position="1"/>
    </location>
</feature>
<reference evidence="2" key="1">
    <citation type="submission" date="2022-04" db="EMBL/GenBank/DDBJ databases">
        <title>A functionally conserved STORR gene fusion in Papaver species that diverged 16.8 million years ago.</title>
        <authorList>
            <person name="Catania T."/>
        </authorList>
    </citation>
    <scope>NUCLEOTIDE SEQUENCE</scope>
    <source>
        <strain evidence="2">S-188037</strain>
    </source>
</reference>
<keyword evidence="3" id="KW-1185">Reference proteome</keyword>
<keyword evidence="1" id="KW-0175">Coiled coil</keyword>
<gene>
    <name evidence="2" type="ORF">MKW98_016398</name>
</gene>
<proteinExistence type="predicted"/>
<name>A0AAD4XPD4_9MAGN</name>
<dbReference type="Proteomes" id="UP001202328">
    <property type="component" value="Unassembled WGS sequence"/>
</dbReference>
<sequence length="69" mass="8203">DDQGWRSHGLIINTIMARDNKERYHSENKKAYREKLKKNKREKAKLQKLQIVMSEEEKEEEANEITTSG</sequence>
<evidence type="ECO:0000313" key="2">
    <source>
        <dbReference type="EMBL" id="KAI3933967.1"/>
    </source>
</evidence>
<evidence type="ECO:0000256" key="1">
    <source>
        <dbReference type="SAM" id="Coils"/>
    </source>
</evidence>
<protein>
    <submittedName>
        <fullName evidence="2">Uncharacterized protein</fullName>
    </submittedName>
</protein>
<organism evidence="2 3">
    <name type="scientific">Papaver atlanticum</name>
    <dbReference type="NCBI Taxonomy" id="357466"/>
    <lineage>
        <taxon>Eukaryota</taxon>
        <taxon>Viridiplantae</taxon>
        <taxon>Streptophyta</taxon>
        <taxon>Embryophyta</taxon>
        <taxon>Tracheophyta</taxon>
        <taxon>Spermatophyta</taxon>
        <taxon>Magnoliopsida</taxon>
        <taxon>Ranunculales</taxon>
        <taxon>Papaveraceae</taxon>
        <taxon>Papaveroideae</taxon>
        <taxon>Papaver</taxon>
    </lineage>
</organism>
<accession>A0AAD4XPD4</accession>
<feature type="coiled-coil region" evidence="1">
    <location>
        <begin position="29"/>
        <end position="59"/>
    </location>
</feature>
<comment type="caution">
    <text evidence="2">The sequence shown here is derived from an EMBL/GenBank/DDBJ whole genome shotgun (WGS) entry which is preliminary data.</text>
</comment>
<dbReference type="AlphaFoldDB" id="A0AAD4XPD4"/>
<dbReference type="EMBL" id="JAJJMB010006713">
    <property type="protein sequence ID" value="KAI3933967.1"/>
    <property type="molecule type" value="Genomic_DNA"/>
</dbReference>
<feature type="non-terminal residue" evidence="2">
    <location>
        <position position="69"/>
    </location>
</feature>